<dbReference type="RefSeq" id="WP_162264036.1">
    <property type="nucleotide sequence ID" value="NZ_LN879502.1"/>
</dbReference>
<sequence length="376" mass="43069">MITNSHQILNYAIDEAVQLKYDCYMQSSWKSINYFDRFNSILEKVSEANREVALPIELEQHLIATFPFISKRTDLVKDLTSTLLEHRSTLSKRLAWSFFEEVVIAQDGKQAELFDLWAFSGMFTREGAATLLALKLSDALEAPHIHAADFDDLEPILTQSASFEAAIVLQPDPQKWHLLPLIVRKEDDRLTILVLDSLATNFLQASNGEFTSPLLQCLASCLSRLPLQTSLYAYTSQRLFHSDTCSIFTISDILNFYKLKLKCEIDLFEEAKKSIHKVVILSSLLTFFGFDALPTAMMKMTQSLTRIQRLSSHQSQPLIELLRPYFFVASYYCSRSQKILTNPVNMRAAIKFNRYLTYLQANYSKVPLKIKMATQK</sequence>
<evidence type="ECO:0000313" key="1">
    <source>
        <dbReference type="EMBL" id="CUI16856.1"/>
    </source>
</evidence>
<organism evidence="1 2">
    <name type="scientific">Candidatus Protochlamydia naegleriophila</name>
    <dbReference type="NCBI Taxonomy" id="389348"/>
    <lineage>
        <taxon>Bacteria</taxon>
        <taxon>Pseudomonadati</taxon>
        <taxon>Chlamydiota</taxon>
        <taxon>Chlamydiia</taxon>
        <taxon>Parachlamydiales</taxon>
        <taxon>Parachlamydiaceae</taxon>
        <taxon>Candidatus Protochlamydia</taxon>
    </lineage>
</organism>
<accession>A0A0U5JAM3</accession>
<proteinExistence type="predicted"/>
<dbReference type="PATRIC" id="fig|389348.3.peg.1374"/>
<name>A0A0U5JAM3_9BACT</name>
<keyword evidence="2" id="KW-1185">Reference proteome</keyword>
<reference evidence="2" key="1">
    <citation type="submission" date="2015-09" db="EMBL/GenBank/DDBJ databases">
        <authorList>
            <person name="Bertelli C."/>
        </authorList>
    </citation>
    <scope>NUCLEOTIDE SEQUENCE [LARGE SCALE GENOMIC DNA]</scope>
    <source>
        <strain evidence="2">KNic</strain>
    </source>
</reference>
<gene>
    <name evidence="1" type="ORF">PNK_1239</name>
</gene>
<dbReference type="KEGG" id="pnl:PNK_1239"/>
<dbReference type="Proteomes" id="UP000069902">
    <property type="component" value="Chromosome cPNK"/>
</dbReference>
<protein>
    <submittedName>
        <fullName evidence="1">Uncharacterized protein</fullName>
    </submittedName>
</protein>
<dbReference type="InParanoid" id="A0A0U5JAM3"/>
<dbReference type="EMBL" id="LN879502">
    <property type="protein sequence ID" value="CUI16856.1"/>
    <property type="molecule type" value="Genomic_DNA"/>
</dbReference>
<dbReference type="AlphaFoldDB" id="A0A0U5JAM3"/>
<evidence type="ECO:0000313" key="2">
    <source>
        <dbReference type="Proteomes" id="UP000069902"/>
    </source>
</evidence>